<organism evidence="3 4">
    <name type="scientific">Sinanodonta woodiana</name>
    <name type="common">Chinese pond mussel</name>
    <name type="synonym">Anodonta woodiana</name>
    <dbReference type="NCBI Taxonomy" id="1069815"/>
    <lineage>
        <taxon>Eukaryota</taxon>
        <taxon>Metazoa</taxon>
        <taxon>Spiralia</taxon>
        <taxon>Lophotrochozoa</taxon>
        <taxon>Mollusca</taxon>
        <taxon>Bivalvia</taxon>
        <taxon>Autobranchia</taxon>
        <taxon>Heteroconchia</taxon>
        <taxon>Palaeoheterodonta</taxon>
        <taxon>Unionida</taxon>
        <taxon>Unionoidea</taxon>
        <taxon>Unionidae</taxon>
        <taxon>Unioninae</taxon>
        <taxon>Sinanodonta</taxon>
    </lineage>
</organism>
<keyword evidence="4" id="KW-1185">Reference proteome</keyword>
<accession>A0ABD3XG48</accession>
<dbReference type="Proteomes" id="UP001634394">
    <property type="component" value="Unassembled WGS sequence"/>
</dbReference>
<evidence type="ECO:0000313" key="4">
    <source>
        <dbReference type="Proteomes" id="UP001634394"/>
    </source>
</evidence>
<dbReference type="AlphaFoldDB" id="A0ABD3XG48"/>
<evidence type="ECO:0000313" key="2">
    <source>
        <dbReference type="EMBL" id="KAL3884714.1"/>
    </source>
</evidence>
<name>A0ABD3XG48_SINWO</name>
<protein>
    <submittedName>
        <fullName evidence="3">Uncharacterized protein</fullName>
    </submittedName>
</protein>
<dbReference type="EMBL" id="JBJQND010000002">
    <property type="protein sequence ID" value="KAL3884715.1"/>
    <property type="molecule type" value="Genomic_DNA"/>
</dbReference>
<evidence type="ECO:0000313" key="3">
    <source>
        <dbReference type="EMBL" id="KAL3884715.1"/>
    </source>
</evidence>
<reference evidence="3 4" key="1">
    <citation type="submission" date="2024-11" db="EMBL/GenBank/DDBJ databases">
        <title>Chromosome-level genome assembly of the freshwater bivalve Anodonta woodiana.</title>
        <authorList>
            <person name="Chen X."/>
        </authorList>
    </citation>
    <scope>NUCLEOTIDE SEQUENCE [LARGE SCALE GENOMIC DNA]</scope>
    <source>
        <strain evidence="3">MN2024</strain>
        <tissue evidence="3">Gills</tissue>
    </source>
</reference>
<gene>
    <name evidence="1" type="ORF">ACJMK2_024825</name>
    <name evidence="2" type="ORF">ACJMK2_024826</name>
    <name evidence="3" type="ORF">ACJMK2_024827</name>
</gene>
<evidence type="ECO:0000313" key="1">
    <source>
        <dbReference type="EMBL" id="KAL3884713.1"/>
    </source>
</evidence>
<sequence>MALSITIGLPIQALYHATNGLVDKTLDVLVKLFSPDANKEHLTILWSRMGPSQRPMWIPNHFVHVFRHDTTYGFREDSLHFRNNTGACVYDLFLIP</sequence>
<comment type="caution">
    <text evidence="3">The sequence shown here is derived from an EMBL/GenBank/DDBJ whole genome shotgun (WGS) entry which is preliminary data.</text>
</comment>
<proteinExistence type="predicted"/>
<dbReference type="EMBL" id="JBJQND010000002">
    <property type="protein sequence ID" value="KAL3884714.1"/>
    <property type="molecule type" value="Genomic_DNA"/>
</dbReference>
<dbReference type="EMBL" id="JBJQND010000002">
    <property type="protein sequence ID" value="KAL3884713.1"/>
    <property type="molecule type" value="Genomic_DNA"/>
</dbReference>